<dbReference type="InterPro" id="IPR009678">
    <property type="entry name" value="Phage_tail_completion_R"/>
</dbReference>
<protein>
    <submittedName>
        <fullName evidence="1">Tail protein</fullName>
    </submittedName>
</protein>
<organism evidence="1 2">
    <name type="scientific">Stenotrophomonas acidaminiphila</name>
    <dbReference type="NCBI Taxonomy" id="128780"/>
    <lineage>
        <taxon>Bacteria</taxon>
        <taxon>Pseudomonadati</taxon>
        <taxon>Pseudomonadota</taxon>
        <taxon>Gammaproteobacteria</taxon>
        <taxon>Lysobacterales</taxon>
        <taxon>Lysobacteraceae</taxon>
        <taxon>Stenotrophomonas</taxon>
    </lineage>
</organism>
<gene>
    <name evidence="1" type="ORF">AOT14_33910</name>
</gene>
<dbReference type="PATRIC" id="fig|128780.6.peg.3434"/>
<evidence type="ECO:0000313" key="1">
    <source>
        <dbReference type="EMBL" id="ALJ29731.1"/>
    </source>
</evidence>
<accession>A0A0S1B405</accession>
<proteinExistence type="predicted"/>
<reference evidence="1 2" key="1">
    <citation type="journal article" date="2015" name="Genome Announc.">
        <title>Complete Genome Sequencing of Stenotrophomonas acidaminiphila ZAC14D2_NAIMI4_2, a Multidrug-Resistant Strain Isolated from Sediments of a Polluted River in Mexico, Uncovers New Antibiotic Resistance Genes and a Novel Class-II Lasso Peptide Biosynthesis Gene Cluster.</title>
        <authorList>
            <person name="Vinuesa P."/>
            <person name="Ochoa-Sanchez L.E."/>
        </authorList>
    </citation>
    <scope>NUCLEOTIDE SEQUENCE [LARGE SCALE GENOMIC DNA]</scope>
    <source>
        <strain evidence="1 2">ZAC14D2_NAIMI4_2</strain>
    </source>
</reference>
<evidence type="ECO:0000313" key="2">
    <source>
        <dbReference type="Proteomes" id="UP000061010"/>
    </source>
</evidence>
<dbReference type="AlphaFoldDB" id="A0A0S1B405"/>
<name>A0A0S1B405_9GAMM</name>
<dbReference type="Pfam" id="PF06891">
    <property type="entry name" value="P2_Phage_GpR"/>
    <property type="match status" value="1"/>
</dbReference>
<sequence>MRKPESLRAHLTAALPWLQDNPDRLLVFADEGGIVSTEEAGLSFEWRYSLNLIFTDLALHPDEIAVPLLAWVRENQSELMGNPERRDGIRFEADVLAGDKIDLSIKLPLTERVGVHLQAGKPVVEHYAEPTWAEAFPDG</sequence>
<dbReference type="EMBL" id="CP012900">
    <property type="protein sequence ID" value="ALJ29731.1"/>
    <property type="molecule type" value="Genomic_DNA"/>
</dbReference>
<dbReference type="KEGG" id="sacz:AOT14_33910"/>
<dbReference type="Proteomes" id="UP000061010">
    <property type="component" value="Chromosome"/>
</dbReference>
<dbReference type="OrthoDB" id="8564199at2"/>
<keyword evidence="2" id="KW-1185">Reference proteome</keyword>